<sequence length="99" mass="11238">MVVVVVDELLFLLFVRRFVFPVDPVLVRSVVFIESLVRVVEPFCIDPVPVEYVPVEVRSFTEFVLLDEFPVPALLYWLPVPVVPVPCCIVPELVVGGWV</sequence>
<dbReference type="Proteomes" id="UP000187941">
    <property type="component" value="Chromosome"/>
</dbReference>
<dbReference type="EMBL" id="CP014263">
    <property type="protein sequence ID" value="AQG81855.1"/>
    <property type="molecule type" value="Genomic_DNA"/>
</dbReference>
<dbReference type="AlphaFoldDB" id="A0A1P9X2N8"/>
<keyword evidence="2" id="KW-1185">Reference proteome</keyword>
<dbReference type="KEGG" id="smon:AWR27_22655"/>
<name>A0A1P9X2N8_9BACT</name>
<evidence type="ECO:0000313" key="2">
    <source>
        <dbReference type="Proteomes" id="UP000187941"/>
    </source>
</evidence>
<proteinExistence type="predicted"/>
<evidence type="ECO:0000313" key="1">
    <source>
        <dbReference type="EMBL" id="AQG81855.1"/>
    </source>
</evidence>
<organism evidence="1 2">
    <name type="scientific">Spirosoma montaniterrae</name>
    <dbReference type="NCBI Taxonomy" id="1178516"/>
    <lineage>
        <taxon>Bacteria</taxon>
        <taxon>Pseudomonadati</taxon>
        <taxon>Bacteroidota</taxon>
        <taxon>Cytophagia</taxon>
        <taxon>Cytophagales</taxon>
        <taxon>Cytophagaceae</taxon>
        <taxon>Spirosoma</taxon>
    </lineage>
</organism>
<accession>A0A1P9X2N8</accession>
<protein>
    <submittedName>
        <fullName evidence="1">Uncharacterized protein</fullName>
    </submittedName>
</protein>
<reference evidence="1 2" key="1">
    <citation type="submission" date="2016-01" db="EMBL/GenBank/DDBJ databases">
        <authorList>
            <person name="Oliw E.H."/>
        </authorList>
    </citation>
    <scope>NUCLEOTIDE SEQUENCE [LARGE SCALE GENOMIC DNA]</scope>
    <source>
        <strain evidence="1 2">DY10</strain>
    </source>
</reference>
<gene>
    <name evidence="1" type="ORF">AWR27_22655</name>
</gene>